<dbReference type="InterPro" id="IPR036397">
    <property type="entry name" value="RNaseH_sf"/>
</dbReference>
<sequence length="117" mass="13714">MTAARYIADILEPHVVLFGSLIGENFIYMRDNAWPHAARVVTEFLQNAEIDILRWPATSPDLNPIEYVWDNKGWQIQQRRMSCRTLQQLENLLPEIWIQNLFEGLPRRILAVIRARG</sequence>
<dbReference type="Pfam" id="PF13358">
    <property type="entry name" value="DDE_3"/>
    <property type="match status" value="1"/>
</dbReference>
<proteinExistence type="predicted"/>
<dbReference type="Proteomes" id="UP001516400">
    <property type="component" value="Unassembled WGS sequence"/>
</dbReference>
<feature type="domain" description="Tc1-like transposase DDE" evidence="1">
    <location>
        <begin position="6"/>
        <end position="83"/>
    </location>
</feature>
<dbReference type="AlphaFoldDB" id="A0ABD2ND22"/>
<dbReference type="InterPro" id="IPR038717">
    <property type="entry name" value="Tc1-like_DDE_dom"/>
</dbReference>
<evidence type="ECO:0000313" key="2">
    <source>
        <dbReference type="EMBL" id="KAL3276503.1"/>
    </source>
</evidence>
<keyword evidence="3" id="KW-1185">Reference proteome</keyword>
<name>A0ABD2ND22_9CUCU</name>
<accession>A0ABD2ND22</accession>
<dbReference type="EMBL" id="JABFTP020000103">
    <property type="protein sequence ID" value="KAL3276503.1"/>
    <property type="molecule type" value="Genomic_DNA"/>
</dbReference>
<evidence type="ECO:0000313" key="3">
    <source>
        <dbReference type="Proteomes" id="UP001516400"/>
    </source>
</evidence>
<organism evidence="2 3">
    <name type="scientific">Cryptolaemus montrouzieri</name>
    <dbReference type="NCBI Taxonomy" id="559131"/>
    <lineage>
        <taxon>Eukaryota</taxon>
        <taxon>Metazoa</taxon>
        <taxon>Ecdysozoa</taxon>
        <taxon>Arthropoda</taxon>
        <taxon>Hexapoda</taxon>
        <taxon>Insecta</taxon>
        <taxon>Pterygota</taxon>
        <taxon>Neoptera</taxon>
        <taxon>Endopterygota</taxon>
        <taxon>Coleoptera</taxon>
        <taxon>Polyphaga</taxon>
        <taxon>Cucujiformia</taxon>
        <taxon>Coccinelloidea</taxon>
        <taxon>Coccinellidae</taxon>
        <taxon>Scymninae</taxon>
        <taxon>Scymnini</taxon>
        <taxon>Cryptolaemus</taxon>
    </lineage>
</organism>
<dbReference type="Gene3D" id="3.30.420.10">
    <property type="entry name" value="Ribonuclease H-like superfamily/Ribonuclease H"/>
    <property type="match status" value="1"/>
</dbReference>
<protein>
    <recommendedName>
        <fullName evidence="1">Tc1-like transposase DDE domain-containing protein</fullName>
    </recommendedName>
</protein>
<reference evidence="2 3" key="1">
    <citation type="journal article" date="2021" name="BMC Biol.">
        <title>Horizontally acquired antibacterial genes associated with adaptive radiation of ladybird beetles.</title>
        <authorList>
            <person name="Li H.S."/>
            <person name="Tang X.F."/>
            <person name="Huang Y.H."/>
            <person name="Xu Z.Y."/>
            <person name="Chen M.L."/>
            <person name="Du X.Y."/>
            <person name="Qiu B.Y."/>
            <person name="Chen P.T."/>
            <person name="Zhang W."/>
            <person name="Slipinski A."/>
            <person name="Escalona H.E."/>
            <person name="Waterhouse R.M."/>
            <person name="Zwick A."/>
            <person name="Pang H."/>
        </authorList>
    </citation>
    <scope>NUCLEOTIDE SEQUENCE [LARGE SCALE GENOMIC DNA]</scope>
    <source>
        <strain evidence="2">SYSU2018</strain>
    </source>
</reference>
<comment type="caution">
    <text evidence="2">The sequence shown here is derived from an EMBL/GenBank/DDBJ whole genome shotgun (WGS) entry which is preliminary data.</text>
</comment>
<gene>
    <name evidence="2" type="ORF">HHI36_011883</name>
</gene>
<evidence type="ECO:0000259" key="1">
    <source>
        <dbReference type="Pfam" id="PF13358"/>
    </source>
</evidence>